<dbReference type="EMBL" id="VTUW01000004">
    <property type="protein sequence ID" value="KAA1195093.1"/>
    <property type="molecule type" value="Genomic_DNA"/>
</dbReference>
<proteinExistence type="predicted"/>
<evidence type="ECO:0000313" key="1">
    <source>
        <dbReference type="EMBL" id="KAA1195093.1"/>
    </source>
</evidence>
<sequence length="533" mass="59845">MTSLAAGNAICDCKNPDTCTHRVDITLGDKKFSYIQEKFSPAIYMVVEDDRPIPLTIKSISKGCASSNSQCPIGDIYNDNVFQHIARFSPVQPYKGKIAYLLPAGSFSLEENNPFRFIDKFIIPNNGLAGLEKSSYFIRVTECAGEPFVPKKINIHDEIKNIFVGKKPVFYTAINLVLLEKFEVDVFFGLKQAIEEFNDEKRRQTFRENYPNRARPGSRYEKRLTRKYTTPYEVTNTLTITGKISSTRGKETRKWSKELEQEYKKGTYKLSLLESVGNSVKQVNKVLSDGKKPDEIKLLSAEILYPVINLHGEGALCQSATNQLYFKRKGSIKAAPLFGIALRLDVIQMFANYYKLDTLVATIREHGQEQEQEVKRGKDGAYLGVQLDLIVKGSIDLGFNWASDEKKEWHFEPGALVKGSLAIGAETNIRGGVRYWAVEGYFKASAEIMAEVCVALDDSRKDKLDLVFYHEGIKAKASVGYSARVGGSSTSRGGKLKVSNAVSRQGMQDDIEKEWVIHEPLPKEKSKFRVSLG</sequence>
<comment type="caution">
    <text evidence="1">The sequence shown here is derived from an EMBL/GenBank/DDBJ whole genome shotgun (WGS) entry which is preliminary data.</text>
</comment>
<evidence type="ECO:0000313" key="2">
    <source>
        <dbReference type="Proteomes" id="UP000322184"/>
    </source>
</evidence>
<protein>
    <submittedName>
        <fullName evidence="1">Uncharacterized protein</fullName>
    </submittedName>
</protein>
<dbReference type="AlphaFoldDB" id="A0A5B0X744"/>
<name>A0A5B0X744_9GAMM</name>
<accession>A0A5B0X744</accession>
<reference evidence="1 2" key="1">
    <citation type="submission" date="2019-09" db="EMBL/GenBank/DDBJ databases">
        <title>Whole genome sequence of Photorhabdus heterorhabditis strain ETL (Enterobacteriales: Enterobacteriaceae) a bacterial symbiont of Heterorhabditis zealandica strain ETL (Rhabditida: Heterorhabditidae).</title>
        <authorList>
            <person name="Lulamba T.E."/>
            <person name="Serepa-Dlamini M.H."/>
        </authorList>
    </citation>
    <scope>NUCLEOTIDE SEQUENCE [LARGE SCALE GENOMIC DNA]</scope>
    <source>
        <strain evidence="1 2">ETL</strain>
    </source>
</reference>
<dbReference type="Proteomes" id="UP000322184">
    <property type="component" value="Unassembled WGS sequence"/>
</dbReference>
<gene>
    <name evidence="1" type="ORF">F0L16_03445</name>
</gene>
<organism evidence="1 2">
    <name type="scientific">Photorhabdus heterorhabditis</name>
    <dbReference type="NCBI Taxonomy" id="880156"/>
    <lineage>
        <taxon>Bacteria</taxon>
        <taxon>Pseudomonadati</taxon>
        <taxon>Pseudomonadota</taxon>
        <taxon>Gammaproteobacteria</taxon>
        <taxon>Enterobacterales</taxon>
        <taxon>Morganellaceae</taxon>
        <taxon>Photorhabdus</taxon>
    </lineage>
</organism>
<dbReference type="RefSeq" id="WP_149616134.1">
    <property type="nucleotide sequence ID" value="NZ_CAWPFF010000081.1"/>
</dbReference>